<dbReference type="EMBL" id="CAFBOG010000112">
    <property type="protein sequence ID" value="CAB4984639.1"/>
    <property type="molecule type" value="Genomic_DNA"/>
</dbReference>
<evidence type="ECO:0000256" key="1">
    <source>
        <dbReference type="SAM" id="MobiDB-lite"/>
    </source>
</evidence>
<evidence type="ECO:0000313" key="4">
    <source>
        <dbReference type="EMBL" id="CAB4984639.1"/>
    </source>
</evidence>
<feature type="compositionally biased region" description="Basic and acidic residues" evidence="1">
    <location>
        <begin position="243"/>
        <end position="254"/>
    </location>
</feature>
<name>A0A6J7N2A4_9ZZZZ</name>
<dbReference type="AlphaFoldDB" id="A0A6J7N2A4"/>
<feature type="compositionally biased region" description="Low complexity" evidence="1">
    <location>
        <begin position="174"/>
        <end position="186"/>
    </location>
</feature>
<dbReference type="EMBL" id="CAFBPW010000001">
    <property type="protein sequence ID" value="CAB5022542.1"/>
    <property type="molecule type" value="Genomic_DNA"/>
</dbReference>
<proteinExistence type="predicted"/>
<sequence>MNLEDHFDDELRNRFQSSEFSQDGAQSDLEQLQPRFTRARRNRQLASATASVAAVLLVVVVGASAFSGAAGRQVVNVADDSRREQTREELIPELPVSSLPENPEVTESSLPENPDIAVSSDGSSVSTVPGDQSGGADSGNYPQSEPSIGSAPPASEVPPVPDTVPQPPAPAPTVAPVGGTTTLSAEGGTTTVIWTASSIRVVTTAPNAGWQLERIEQGSATEIEVRFGREGGGSGSSNSTIKARVENGRLKVDS</sequence>
<feature type="region of interest" description="Disordered" evidence="1">
    <location>
        <begin position="79"/>
        <end position="186"/>
    </location>
</feature>
<dbReference type="EMBL" id="CAEZXS010000098">
    <property type="protein sequence ID" value="CAB4700308.1"/>
    <property type="molecule type" value="Genomic_DNA"/>
</dbReference>
<evidence type="ECO:0000313" key="6">
    <source>
        <dbReference type="EMBL" id="CAB5066160.1"/>
    </source>
</evidence>
<organism evidence="4">
    <name type="scientific">freshwater metagenome</name>
    <dbReference type="NCBI Taxonomy" id="449393"/>
    <lineage>
        <taxon>unclassified sequences</taxon>
        <taxon>metagenomes</taxon>
        <taxon>ecological metagenomes</taxon>
    </lineage>
</organism>
<evidence type="ECO:0000256" key="2">
    <source>
        <dbReference type="SAM" id="Phobius"/>
    </source>
</evidence>
<accession>A0A6J7N2A4</accession>
<evidence type="ECO:0000313" key="3">
    <source>
        <dbReference type="EMBL" id="CAB4700308.1"/>
    </source>
</evidence>
<feature type="region of interest" description="Disordered" evidence="1">
    <location>
        <begin position="228"/>
        <end position="254"/>
    </location>
</feature>
<feature type="compositionally biased region" description="Basic and acidic residues" evidence="1">
    <location>
        <begin position="79"/>
        <end position="90"/>
    </location>
</feature>
<keyword evidence="2" id="KW-0472">Membrane</keyword>
<gene>
    <name evidence="3" type="ORF">UFOPK2582_00913</name>
    <name evidence="4" type="ORF">UFOPK3914_01227</name>
    <name evidence="5" type="ORF">UFOPK4173_00010</name>
    <name evidence="6" type="ORF">UFOPK4354_00895</name>
</gene>
<feature type="transmembrane region" description="Helical" evidence="2">
    <location>
        <begin position="45"/>
        <end position="66"/>
    </location>
</feature>
<keyword evidence="2" id="KW-1133">Transmembrane helix</keyword>
<protein>
    <submittedName>
        <fullName evidence="4">Unannotated protein</fullName>
    </submittedName>
</protein>
<feature type="compositionally biased region" description="Polar residues" evidence="1">
    <location>
        <begin position="120"/>
        <end position="130"/>
    </location>
</feature>
<evidence type="ECO:0000313" key="5">
    <source>
        <dbReference type="EMBL" id="CAB5022542.1"/>
    </source>
</evidence>
<dbReference type="EMBL" id="CAFBQW010000085">
    <property type="protein sequence ID" value="CAB5066160.1"/>
    <property type="molecule type" value="Genomic_DNA"/>
</dbReference>
<reference evidence="4" key="1">
    <citation type="submission" date="2020-05" db="EMBL/GenBank/DDBJ databases">
        <authorList>
            <person name="Chiriac C."/>
            <person name="Salcher M."/>
            <person name="Ghai R."/>
            <person name="Kavagutti S V."/>
        </authorList>
    </citation>
    <scope>NUCLEOTIDE SEQUENCE</scope>
</reference>
<feature type="compositionally biased region" description="Pro residues" evidence="1">
    <location>
        <begin position="155"/>
        <end position="173"/>
    </location>
</feature>
<keyword evidence="2" id="KW-0812">Transmembrane</keyword>